<comment type="caution">
    <text evidence="1">The sequence shown here is derived from an EMBL/GenBank/DDBJ whole genome shotgun (WGS) entry which is preliminary data.</text>
</comment>
<organism evidence="1 2">
    <name type="scientific">Cercophora scortea</name>
    <dbReference type="NCBI Taxonomy" id="314031"/>
    <lineage>
        <taxon>Eukaryota</taxon>
        <taxon>Fungi</taxon>
        <taxon>Dikarya</taxon>
        <taxon>Ascomycota</taxon>
        <taxon>Pezizomycotina</taxon>
        <taxon>Sordariomycetes</taxon>
        <taxon>Sordariomycetidae</taxon>
        <taxon>Sordariales</taxon>
        <taxon>Lasiosphaeriaceae</taxon>
        <taxon>Cercophora</taxon>
    </lineage>
</organism>
<evidence type="ECO:0000313" key="2">
    <source>
        <dbReference type="Proteomes" id="UP001286456"/>
    </source>
</evidence>
<proteinExistence type="predicted"/>
<reference evidence="1" key="2">
    <citation type="submission" date="2023-06" db="EMBL/GenBank/DDBJ databases">
        <authorList>
            <consortium name="Lawrence Berkeley National Laboratory"/>
            <person name="Haridas S."/>
            <person name="Hensen N."/>
            <person name="Bonometti L."/>
            <person name="Westerberg I."/>
            <person name="Brannstrom I.O."/>
            <person name="Guillou S."/>
            <person name="Cros-Aarteil S."/>
            <person name="Calhoun S."/>
            <person name="Kuo A."/>
            <person name="Mondo S."/>
            <person name="Pangilinan J."/>
            <person name="Riley R."/>
            <person name="Labutti K."/>
            <person name="Andreopoulos B."/>
            <person name="Lipzen A."/>
            <person name="Chen C."/>
            <person name="Yanf M."/>
            <person name="Daum C."/>
            <person name="Ng V."/>
            <person name="Clum A."/>
            <person name="Steindorff A."/>
            <person name="Ohm R."/>
            <person name="Martin F."/>
            <person name="Silar P."/>
            <person name="Natvig D."/>
            <person name="Lalanne C."/>
            <person name="Gautier V."/>
            <person name="Ament-Velasquez S.L."/>
            <person name="Kruys A."/>
            <person name="Hutchinson M.I."/>
            <person name="Powell A.J."/>
            <person name="Barry K."/>
            <person name="Miller A.N."/>
            <person name="Grigoriev I.V."/>
            <person name="Debuchy R."/>
            <person name="Gladieux P."/>
            <person name="Thoren M.H."/>
            <person name="Johannesson H."/>
        </authorList>
    </citation>
    <scope>NUCLEOTIDE SEQUENCE</scope>
    <source>
        <strain evidence="1">SMH4131-1</strain>
    </source>
</reference>
<accession>A0AAE0IND1</accession>
<keyword evidence="2" id="KW-1185">Reference proteome</keyword>
<reference evidence="1" key="1">
    <citation type="journal article" date="2023" name="Mol. Phylogenet. Evol.">
        <title>Genome-scale phylogeny and comparative genomics of the fungal order Sordariales.</title>
        <authorList>
            <person name="Hensen N."/>
            <person name="Bonometti L."/>
            <person name="Westerberg I."/>
            <person name="Brannstrom I.O."/>
            <person name="Guillou S."/>
            <person name="Cros-Aarteil S."/>
            <person name="Calhoun S."/>
            <person name="Haridas S."/>
            <person name="Kuo A."/>
            <person name="Mondo S."/>
            <person name="Pangilinan J."/>
            <person name="Riley R."/>
            <person name="LaButti K."/>
            <person name="Andreopoulos B."/>
            <person name="Lipzen A."/>
            <person name="Chen C."/>
            <person name="Yan M."/>
            <person name="Daum C."/>
            <person name="Ng V."/>
            <person name="Clum A."/>
            <person name="Steindorff A."/>
            <person name="Ohm R.A."/>
            <person name="Martin F."/>
            <person name="Silar P."/>
            <person name="Natvig D.O."/>
            <person name="Lalanne C."/>
            <person name="Gautier V."/>
            <person name="Ament-Velasquez S.L."/>
            <person name="Kruys A."/>
            <person name="Hutchinson M.I."/>
            <person name="Powell A.J."/>
            <person name="Barry K."/>
            <person name="Miller A.N."/>
            <person name="Grigoriev I.V."/>
            <person name="Debuchy R."/>
            <person name="Gladieux P."/>
            <person name="Hiltunen Thoren M."/>
            <person name="Johannesson H."/>
        </authorList>
    </citation>
    <scope>NUCLEOTIDE SEQUENCE</scope>
    <source>
        <strain evidence="1">SMH4131-1</strain>
    </source>
</reference>
<dbReference type="Proteomes" id="UP001286456">
    <property type="component" value="Unassembled WGS sequence"/>
</dbReference>
<name>A0AAE0IND1_9PEZI</name>
<protein>
    <submittedName>
        <fullName evidence="1">Uncharacterized protein</fullName>
    </submittedName>
</protein>
<dbReference type="EMBL" id="JAUEPO010000003">
    <property type="protein sequence ID" value="KAK3328378.1"/>
    <property type="molecule type" value="Genomic_DNA"/>
</dbReference>
<dbReference type="AlphaFoldDB" id="A0AAE0IND1"/>
<evidence type="ECO:0000313" key="1">
    <source>
        <dbReference type="EMBL" id="KAK3328378.1"/>
    </source>
</evidence>
<gene>
    <name evidence="1" type="ORF">B0T19DRAFT_189301</name>
</gene>
<sequence length="248" mass="27560">MGNGKCNPPTTVGPSVSCLDAESKGIVYRVGMGRRTNHVGRKPIWNLWIEPHSPQETDIISHLRYCRALRPEHTQYTTARKVGRYLKYRCSHCLLRIPTPTQESFATAAPRTQEREKDVTRRDVITAMAIFPTLSAGPRKSIRPPKVVADQSKGGAACPGRAKDRAGRIPVAGAVRSELTPVLTLAILHVYTTTRRTTTVHDHLALYHCAFSCVDFVFPSKLCQHYIGIRTGYNVGYAMSFGPGFRAR</sequence>